<protein>
    <submittedName>
        <fullName evidence="1">Uncharacterized protein</fullName>
    </submittedName>
</protein>
<evidence type="ECO:0000313" key="1">
    <source>
        <dbReference type="EMBL" id="PIC12699.1"/>
    </source>
</evidence>
<dbReference type="EMBL" id="PDUG01000019">
    <property type="protein sequence ID" value="PIC12699.1"/>
    <property type="molecule type" value="Genomic_DNA"/>
</dbReference>
<gene>
    <name evidence="1" type="ORF">B9Z55_028222</name>
</gene>
<evidence type="ECO:0000313" key="2">
    <source>
        <dbReference type="Proteomes" id="UP000230233"/>
    </source>
</evidence>
<keyword evidence="2" id="KW-1185">Reference proteome</keyword>
<sequence>MKNRKQTTNRKRKFKALRVGKYWLLSELSRSTETNYIPPKTIASSAIVFSCPMNPQKTISPYSTRSIDRLAVPVANHRRQEVGISSAESAPIMVPRVPKPCPQLEGPRGIPKTGAQAGFKLEIRYIWDDETDRNGESLSALESSRFAGDIKNPPNTMPIFFAVWSYFYKDHPLLNVISEWSNYSPTPLSPNPSMDQGHKSYMIKNLQELQQ</sequence>
<dbReference type="Proteomes" id="UP000230233">
    <property type="component" value="Unassembled WGS sequence"/>
</dbReference>
<dbReference type="AlphaFoldDB" id="A0A2G5SCR4"/>
<accession>A0A2G5SCR4</accession>
<organism evidence="1 2">
    <name type="scientific">Caenorhabditis nigoni</name>
    <dbReference type="NCBI Taxonomy" id="1611254"/>
    <lineage>
        <taxon>Eukaryota</taxon>
        <taxon>Metazoa</taxon>
        <taxon>Ecdysozoa</taxon>
        <taxon>Nematoda</taxon>
        <taxon>Chromadorea</taxon>
        <taxon>Rhabditida</taxon>
        <taxon>Rhabditina</taxon>
        <taxon>Rhabditomorpha</taxon>
        <taxon>Rhabditoidea</taxon>
        <taxon>Rhabditidae</taxon>
        <taxon>Peloderinae</taxon>
        <taxon>Caenorhabditis</taxon>
    </lineage>
</organism>
<comment type="caution">
    <text evidence="1">The sequence shown here is derived from an EMBL/GenBank/DDBJ whole genome shotgun (WGS) entry which is preliminary data.</text>
</comment>
<reference evidence="2" key="1">
    <citation type="submission" date="2017-10" db="EMBL/GenBank/DDBJ databases">
        <title>Rapid genome shrinkage in a self-fertile nematode reveals novel sperm competition proteins.</title>
        <authorList>
            <person name="Yin D."/>
            <person name="Schwarz E.M."/>
            <person name="Thomas C.G."/>
            <person name="Felde R.L."/>
            <person name="Korf I.F."/>
            <person name="Cutter A.D."/>
            <person name="Schartner C.M."/>
            <person name="Ralston E.J."/>
            <person name="Meyer B.J."/>
            <person name="Haag E.S."/>
        </authorList>
    </citation>
    <scope>NUCLEOTIDE SEQUENCE [LARGE SCALE GENOMIC DNA]</scope>
    <source>
        <strain evidence="2">JU1422</strain>
    </source>
</reference>
<proteinExistence type="predicted"/>
<name>A0A2G5SCR4_9PELO</name>